<reference evidence="2" key="1">
    <citation type="journal article" date="2021" name="Nat. Commun.">
        <title>Genetic determinants of endophytism in the Arabidopsis root mycobiome.</title>
        <authorList>
            <person name="Mesny F."/>
            <person name="Miyauchi S."/>
            <person name="Thiergart T."/>
            <person name="Pickel B."/>
            <person name="Atanasova L."/>
            <person name="Karlsson M."/>
            <person name="Huettel B."/>
            <person name="Barry K.W."/>
            <person name="Haridas S."/>
            <person name="Chen C."/>
            <person name="Bauer D."/>
            <person name="Andreopoulos W."/>
            <person name="Pangilinan J."/>
            <person name="LaButti K."/>
            <person name="Riley R."/>
            <person name="Lipzen A."/>
            <person name="Clum A."/>
            <person name="Drula E."/>
            <person name="Henrissat B."/>
            <person name="Kohler A."/>
            <person name="Grigoriev I.V."/>
            <person name="Martin F.M."/>
            <person name="Hacquard S."/>
        </authorList>
    </citation>
    <scope>NUCLEOTIDE SEQUENCE</scope>
    <source>
        <strain evidence="2">MPI-CAGE-CH-0243</strain>
    </source>
</reference>
<keyword evidence="1" id="KW-0812">Transmembrane</keyword>
<gene>
    <name evidence="2" type="ORF">B0J11DRAFT_186842</name>
</gene>
<keyword evidence="1" id="KW-0472">Membrane</keyword>
<evidence type="ECO:0000313" key="2">
    <source>
        <dbReference type="EMBL" id="KAH7112083.1"/>
    </source>
</evidence>
<name>A0A9P9I8M8_9PLEO</name>
<proteinExistence type="predicted"/>
<sequence>MVCRYLYDAILRDILSRRAFISALIADLASLLGLRFLSLASAKVADHTRGPPLLPGAGLDIITCRSLHSVHVTCYAFIFAQIRCLREQIFLWA</sequence>
<organism evidence="2 3">
    <name type="scientific">Dendryphion nanum</name>
    <dbReference type="NCBI Taxonomy" id="256645"/>
    <lineage>
        <taxon>Eukaryota</taxon>
        <taxon>Fungi</taxon>
        <taxon>Dikarya</taxon>
        <taxon>Ascomycota</taxon>
        <taxon>Pezizomycotina</taxon>
        <taxon>Dothideomycetes</taxon>
        <taxon>Pleosporomycetidae</taxon>
        <taxon>Pleosporales</taxon>
        <taxon>Torulaceae</taxon>
        <taxon>Dendryphion</taxon>
    </lineage>
</organism>
<dbReference type="EMBL" id="JAGMWT010000022">
    <property type="protein sequence ID" value="KAH7112083.1"/>
    <property type="molecule type" value="Genomic_DNA"/>
</dbReference>
<keyword evidence="1" id="KW-1133">Transmembrane helix</keyword>
<dbReference type="AlphaFoldDB" id="A0A9P9I8M8"/>
<feature type="transmembrane region" description="Helical" evidence="1">
    <location>
        <begin position="20"/>
        <end position="40"/>
    </location>
</feature>
<accession>A0A9P9I8M8</accession>
<protein>
    <submittedName>
        <fullName evidence="2">Uncharacterized protein</fullName>
    </submittedName>
</protein>
<evidence type="ECO:0000256" key="1">
    <source>
        <dbReference type="SAM" id="Phobius"/>
    </source>
</evidence>
<dbReference type="Proteomes" id="UP000700596">
    <property type="component" value="Unassembled WGS sequence"/>
</dbReference>
<keyword evidence="3" id="KW-1185">Reference proteome</keyword>
<comment type="caution">
    <text evidence="2">The sequence shown here is derived from an EMBL/GenBank/DDBJ whole genome shotgun (WGS) entry which is preliminary data.</text>
</comment>
<evidence type="ECO:0000313" key="3">
    <source>
        <dbReference type="Proteomes" id="UP000700596"/>
    </source>
</evidence>